<accession>A0A915KDX7</accession>
<dbReference type="Proteomes" id="UP000887565">
    <property type="component" value="Unplaced"/>
</dbReference>
<sequence>MFPNETTMIAVLLAAIYWAALAIDSDGGNNEDSKTRRLRKGVGRMISGNKKLHTKSHELSNSQRPRIHNIQERYTYTSGLTK</sequence>
<name>A0A915KDX7_ROMCU</name>
<proteinExistence type="predicted"/>
<feature type="chain" id="PRO_5037162019" evidence="1">
    <location>
        <begin position="23"/>
        <end position="82"/>
    </location>
</feature>
<keyword evidence="2" id="KW-1185">Reference proteome</keyword>
<dbReference type="WBParaSite" id="nRc.2.0.1.t36912-RA">
    <property type="protein sequence ID" value="nRc.2.0.1.t36912-RA"/>
    <property type="gene ID" value="nRc.2.0.1.g36912"/>
</dbReference>
<dbReference type="AlphaFoldDB" id="A0A915KDX7"/>
<evidence type="ECO:0000313" key="3">
    <source>
        <dbReference type="WBParaSite" id="nRc.2.0.1.t36912-RA"/>
    </source>
</evidence>
<feature type="signal peptide" evidence="1">
    <location>
        <begin position="1"/>
        <end position="22"/>
    </location>
</feature>
<keyword evidence="1" id="KW-0732">Signal</keyword>
<evidence type="ECO:0000256" key="1">
    <source>
        <dbReference type="SAM" id="SignalP"/>
    </source>
</evidence>
<organism evidence="2 3">
    <name type="scientific">Romanomermis culicivorax</name>
    <name type="common">Nematode worm</name>
    <dbReference type="NCBI Taxonomy" id="13658"/>
    <lineage>
        <taxon>Eukaryota</taxon>
        <taxon>Metazoa</taxon>
        <taxon>Ecdysozoa</taxon>
        <taxon>Nematoda</taxon>
        <taxon>Enoplea</taxon>
        <taxon>Dorylaimia</taxon>
        <taxon>Mermithida</taxon>
        <taxon>Mermithoidea</taxon>
        <taxon>Mermithidae</taxon>
        <taxon>Romanomermis</taxon>
    </lineage>
</organism>
<protein>
    <submittedName>
        <fullName evidence="3">Secreted protein</fullName>
    </submittedName>
</protein>
<reference evidence="3" key="1">
    <citation type="submission" date="2022-11" db="UniProtKB">
        <authorList>
            <consortium name="WormBaseParasite"/>
        </authorList>
    </citation>
    <scope>IDENTIFICATION</scope>
</reference>
<evidence type="ECO:0000313" key="2">
    <source>
        <dbReference type="Proteomes" id="UP000887565"/>
    </source>
</evidence>